<keyword evidence="4" id="KW-0342">GTP-binding</keyword>
<proteinExistence type="inferred from homology"/>
<dbReference type="AlphaFoldDB" id="A0A672HZ92"/>
<evidence type="ECO:0000256" key="1">
    <source>
        <dbReference type="ARBA" id="ARBA00005429"/>
    </source>
</evidence>
<keyword evidence="3" id="KW-0378">Hydrolase</keyword>
<dbReference type="Pfam" id="PF05049">
    <property type="entry name" value="IIGP"/>
    <property type="match status" value="1"/>
</dbReference>
<dbReference type="GO" id="GO:0005525">
    <property type="term" value="F:GTP binding"/>
    <property type="evidence" value="ECO:0007669"/>
    <property type="project" value="UniProtKB-KW"/>
</dbReference>
<dbReference type="PROSITE" id="PS51716">
    <property type="entry name" value="G_IRG"/>
    <property type="match status" value="1"/>
</dbReference>
<evidence type="ECO:0000313" key="7">
    <source>
        <dbReference type="Proteomes" id="UP000472267"/>
    </source>
</evidence>
<reference evidence="6" key="2">
    <citation type="submission" date="2025-08" db="UniProtKB">
        <authorList>
            <consortium name="Ensembl"/>
        </authorList>
    </citation>
    <scope>IDENTIFICATION</scope>
</reference>
<evidence type="ECO:0000313" key="6">
    <source>
        <dbReference type="Ensembl" id="ENSSFAP00005034598.1"/>
    </source>
</evidence>
<accession>A0A672HZ92</accession>
<dbReference type="InterPro" id="IPR051515">
    <property type="entry name" value="IRG"/>
</dbReference>
<dbReference type="Proteomes" id="UP000472267">
    <property type="component" value="Chromosome 19"/>
</dbReference>
<protein>
    <submittedName>
        <fullName evidence="6">Interferon-inducible GTPase 5-like</fullName>
    </submittedName>
</protein>
<dbReference type="Gene3D" id="3.40.50.300">
    <property type="entry name" value="P-loop containing nucleotide triphosphate hydrolases"/>
    <property type="match status" value="1"/>
</dbReference>
<evidence type="ECO:0000256" key="4">
    <source>
        <dbReference type="ARBA" id="ARBA00023134"/>
    </source>
</evidence>
<dbReference type="FunFam" id="3.40.50.300:FF:000541">
    <property type="entry name" value="Immunity related GTPase M"/>
    <property type="match status" value="1"/>
</dbReference>
<name>A0A672HZ92_SALFA</name>
<comment type="similarity">
    <text evidence="1">Belongs to the TRAFAC class dynamin-like GTPase superfamily. IRG family.</text>
</comment>
<keyword evidence="7" id="KW-1185">Reference proteome</keyword>
<reference evidence="6" key="1">
    <citation type="submission" date="2019-06" db="EMBL/GenBank/DDBJ databases">
        <authorList>
            <consortium name="Wellcome Sanger Institute Data Sharing"/>
        </authorList>
    </citation>
    <scope>NUCLEOTIDE SEQUENCE [LARGE SCALE GENOMIC DNA]</scope>
</reference>
<dbReference type="PANTHER" id="PTHR32341">
    <property type="entry name" value="INTERFERON-INDUCIBLE GTPASE"/>
    <property type="match status" value="1"/>
</dbReference>
<dbReference type="OMA" id="KFQPHEY"/>
<evidence type="ECO:0000259" key="5">
    <source>
        <dbReference type="PROSITE" id="PS51716"/>
    </source>
</evidence>
<dbReference type="GO" id="GO:0016020">
    <property type="term" value="C:membrane"/>
    <property type="evidence" value="ECO:0007669"/>
    <property type="project" value="InterPro"/>
</dbReference>
<dbReference type="Ensembl" id="ENSSFAT00005035899.1">
    <property type="protein sequence ID" value="ENSSFAP00005034598.1"/>
    <property type="gene ID" value="ENSSFAG00005017558.1"/>
</dbReference>
<reference evidence="6" key="3">
    <citation type="submission" date="2025-09" db="UniProtKB">
        <authorList>
            <consortium name="Ensembl"/>
        </authorList>
    </citation>
    <scope>IDENTIFICATION</scope>
</reference>
<feature type="domain" description="IRG-type G" evidence="5">
    <location>
        <begin position="43"/>
        <end position="224"/>
    </location>
</feature>
<dbReference type="GO" id="GO:0016787">
    <property type="term" value="F:hydrolase activity"/>
    <property type="evidence" value="ECO:0007669"/>
    <property type="project" value="UniProtKB-KW"/>
</dbReference>
<evidence type="ECO:0000256" key="2">
    <source>
        <dbReference type="ARBA" id="ARBA00022741"/>
    </source>
</evidence>
<dbReference type="GeneID" id="115406536"/>
<organism evidence="6 7">
    <name type="scientific">Salarias fasciatus</name>
    <name type="common">Jewelled blenny</name>
    <name type="synonym">Blennius fasciatus</name>
    <dbReference type="NCBI Taxonomy" id="181472"/>
    <lineage>
        <taxon>Eukaryota</taxon>
        <taxon>Metazoa</taxon>
        <taxon>Chordata</taxon>
        <taxon>Craniata</taxon>
        <taxon>Vertebrata</taxon>
        <taxon>Euteleostomi</taxon>
        <taxon>Actinopterygii</taxon>
        <taxon>Neopterygii</taxon>
        <taxon>Teleostei</taxon>
        <taxon>Neoteleostei</taxon>
        <taxon>Acanthomorphata</taxon>
        <taxon>Ovalentaria</taxon>
        <taxon>Blenniimorphae</taxon>
        <taxon>Blenniiformes</taxon>
        <taxon>Blennioidei</taxon>
        <taxon>Blenniidae</taxon>
        <taxon>Salariinae</taxon>
        <taxon>Salarias</taxon>
    </lineage>
</organism>
<dbReference type="InterPro" id="IPR007743">
    <property type="entry name" value="Immunity-related_GTPase-like"/>
</dbReference>
<dbReference type="InterPro" id="IPR030385">
    <property type="entry name" value="G_IRG_dom"/>
</dbReference>
<dbReference type="PANTHER" id="PTHR32341:SF10">
    <property type="entry name" value="INTERFERON-INDUCIBLE GTPASE 5"/>
    <property type="match status" value="1"/>
</dbReference>
<dbReference type="InterPro" id="IPR027417">
    <property type="entry name" value="P-loop_NTPase"/>
</dbReference>
<dbReference type="SUPFAM" id="SSF52540">
    <property type="entry name" value="P-loop containing nucleoside triphosphate hydrolases"/>
    <property type="match status" value="1"/>
</dbReference>
<sequence>MATEDQWSFITSEQQMHIKTAIEKSLAEGVVKINEYLEEQNNTPLNIAITGECGSGKSTFINAFRGINDSDEGAAPTGVVETTTEVKAYPHPNLPNVTLWDLPGVGTPNFPADGYLEKVGFERFDFFIIITACRFKENDVRLALEIRRMGKKFYFLRSKIDFDISNEERRQSNFDRQETLKVIRENCTEGLLDQGIEAPQVFLVSSFELHLFDFHLLEETLERELPAHKRNAFVYALPNISKEIIKKKKEAYQGQIKYHAAVSSVGAAVPIPGLSVAVDVALVKKVVEDYVTGFGLDERSLRRLADSSGVPYSELVSVMTSQLGATTITLELIQRLLSQLAKEVALMVAEEVSRFFIVIGIPVAMCLSGYATYRVLHFLLDQVADDAQRVFEKAVK</sequence>
<dbReference type="RefSeq" id="XP_029972502.1">
    <property type="nucleotide sequence ID" value="XM_030116642.1"/>
</dbReference>
<evidence type="ECO:0000256" key="3">
    <source>
        <dbReference type="ARBA" id="ARBA00022801"/>
    </source>
</evidence>
<keyword evidence="2" id="KW-0547">Nucleotide-binding</keyword>
<gene>
    <name evidence="6" type="primary">LOC115406536</name>
</gene>